<dbReference type="GO" id="GO:0051607">
    <property type="term" value="P:defense response to virus"/>
    <property type="evidence" value="ECO:0007669"/>
    <property type="project" value="UniProtKB-KW"/>
</dbReference>
<feature type="domain" description="cGAS/DncV-like nucleotidyltransferase C-terminal helical" evidence="6">
    <location>
        <begin position="188"/>
        <end position="302"/>
    </location>
</feature>
<dbReference type="GO" id="GO:0016779">
    <property type="term" value="F:nucleotidyltransferase activity"/>
    <property type="evidence" value="ECO:0007669"/>
    <property type="project" value="InterPro"/>
</dbReference>
<gene>
    <name evidence="7" type="ORF">BKA19_3128</name>
</gene>
<comment type="caution">
    <text evidence="7">The sequence shown here is derived from an EMBL/GenBank/DDBJ whole genome shotgun (WGS) entry which is preliminary data.</text>
</comment>
<organism evidence="7 8">
    <name type="scientific">Blastococcus saxobsidens</name>
    <dbReference type="NCBI Taxonomy" id="138336"/>
    <lineage>
        <taxon>Bacteria</taxon>
        <taxon>Bacillati</taxon>
        <taxon>Actinomycetota</taxon>
        <taxon>Actinomycetes</taxon>
        <taxon>Geodermatophilales</taxon>
        <taxon>Geodermatophilaceae</taxon>
        <taxon>Blastococcus</taxon>
    </lineage>
</organism>
<dbReference type="InterPro" id="IPR043519">
    <property type="entry name" value="NT_sf"/>
</dbReference>
<keyword evidence="4" id="KW-0051">Antiviral defense</keyword>
<proteinExistence type="predicted"/>
<evidence type="ECO:0000256" key="3">
    <source>
        <dbReference type="ARBA" id="ARBA00022741"/>
    </source>
</evidence>
<name>A0A4V2G2N5_9ACTN</name>
<dbReference type="SUPFAM" id="SSF81301">
    <property type="entry name" value="Nucleotidyltransferase"/>
    <property type="match status" value="1"/>
</dbReference>
<keyword evidence="1" id="KW-0808">Transferase</keyword>
<evidence type="ECO:0000313" key="8">
    <source>
        <dbReference type="Proteomes" id="UP000292507"/>
    </source>
</evidence>
<dbReference type="EMBL" id="SHKV01000001">
    <property type="protein sequence ID" value="RZU33406.1"/>
    <property type="molecule type" value="Genomic_DNA"/>
</dbReference>
<dbReference type="CDD" id="cd05400">
    <property type="entry name" value="NT_2-5OAS_ClassI-CCAase"/>
    <property type="match status" value="1"/>
</dbReference>
<feature type="region of interest" description="Disordered" evidence="5">
    <location>
        <begin position="1"/>
        <end position="32"/>
    </location>
</feature>
<keyword evidence="3" id="KW-0547">Nucleotide-binding</keyword>
<protein>
    <recommendedName>
        <fullName evidence="6">cGAS/DncV-like nucleotidyltransferase C-terminal helical domain-containing protein</fullName>
    </recommendedName>
</protein>
<evidence type="ECO:0000256" key="2">
    <source>
        <dbReference type="ARBA" id="ARBA00022695"/>
    </source>
</evidence>
<dbReference type="AlphaFoldDB" id="A0A4V2G2N5"/>
<dbReference type="InterPro" id="IPR006116">
    <property type="entry name" value="NT_2-5OAS_ClassI-CCAase"/>
</dbReference>
<evidence type="ECO:0000313" key="7">
    <source>
        <dbReference type="EMBL" id="RZU33406.1"/>
    </source>
</evidence>
<dbReference type="Proteomes" id="UP000292507">
    <property type="component" value="Unassembled WGS sequence"/>
</dbReference>
<evidence type="ECO:0000256" key="4">
    <source>
        <dbReference type="ARBA" id="ARBA00023118"/>
    </source>
</evidence>
<dbReference type="InterPro" id="IPR058909">
    <property type="entry name" value="CD_NTase_C"/>
</dbReference>
<evidence type="ECO:0000259" key="6">
    <source>
        <dbReference type="Pfam" id="PF26305"/>
    </source>
</evidence>
<accession>A0A4V2G2N5</accession>
<feature type="compositionally biased region" description="Basic and acidic residues" evidence="5">
    <location>
        <begin position="20"/>
        <end position="32"/>
    </location>
</feature>
<dbReference type="RefSeq" id="WP_158657455.1">
    <property type="nucleotide sequence ID" value="NZ_POQT01000002.1"/>
</dbReference>
<dbReference type="Pfam" id="PF26305">
    <property type="entry name" value="CD_NTase_C"/>
    <property type="match status" value="1"/>
</dbReference>
<evidence type="ECO:0000256" key="5">
    <source>
        <dbReference type="SAM" id="MobiDB-lite"/>
    </source>
</evidence>
<feature type="compositionally biased region" description="Basic and acidic residues" evidence="5">
    <location>
        <begin position="1"/>
        <end position="10"/>
    </location>
</feature>
<keyword evidence="8" id="KW-1185">Reference proteome</keyword>
<sequence length="306" mass="34110">MSMSATDRKALLSGWIKPSSDNEKDQQDRAERMVRDAIESSDAFEGSNYSIYTKGSYPNNTNVRQDSDVDVVVELRECFYWDYGSGVTPADPKVVTPYGGSWTPATWRKAVKSALVEHFGASGVDSSGEVAINISAVAGSRPSADVVPSFLYYRYDNTECTQSEQGSCVFPRSGGAKIVNWPHHQLDKGRSKNNATGGRYKDYVRALKNVENVLADDGVIDDLPSYFMECLVFNVPNSILKSGGSLDDDFRATLVELWRQLGDEDTETAMVEPNYMKWLFQGDKKWTLQDGKDLIQATWTYLDYAS</sequence>
<evidence type="ECO:0000256" key="1">
    <source>
        <dbReference type="ARBA" id="ARBA00022679"/>
    </source>
</evidence>
<keyword evidence="2" id="KW-0548">Nucleotidyltransferase</keyword>
<reference evidence="7 8" key="1">
    <citation type="submission" date="2019-02" db="EMBL/GenBank/DDBJ databases">
        <title>Sequencing the genomes of 1000 actinobacteria strains.</title>
        <authorList>
            <person name="Klenk H.-P."/>
        </authorList>
    </citation>
    <scope>NUCLEOTIDE SEQUENCE [LARGE SCALE GENOMIC DNA]</scope>
    <source>
        <strain evidence="7 8">DSM 44509</strain>
    </source>
</reference>